<dbReference type="EMBL" id="MH426725">
    <property type="protein sequence ID" value="AXN57380.1"/>
    <property type="molecule type" value="Genomic_DNA"/>
</dbReference>
<evidence type="ECO:0000313" key="2">
    <source>
        <dbReference type="Proteomes" id="UP000257815"/>
    </source>
</evidence>
<reference evidence="2" key="1">
    <citation type="submission" date="2018-06" db="EMBL/GenBank/DDBJ databases">
        <authorList>
            <person name="Sharma R."/>
            <person name="Ke K."/>
            <person name="Breakwell D.P."/>
            <person name="Hope S."/>
            <person name="Grose J.H."/>
        </authorList>
    </citation>
    <scope>NUCLEOTIDE SEQUENCE [LARGE SCALE GENOMIC DNA]</scope>
</reference>
<proteinExistence type="predicted"/>
<protein>
    <submittedName>
        <fullName evidence="1">Putative tape measure chaperone</fullName>
    </submittedName>
</protein>
<organism evidence="1 2">
    <name type="scientific">Erwinia phage SunLIRen</name>
    <dbReference type="NCBI Taxonomy" id="2267654"/>
    <lineage>
        <taxon>Viruses</taxon>
        <taxon>Duplodnaviria</taxon>
        <taxon>Heunggongvirae</taxon>
        <taxon>Uroviricota</taxon>
        <taxon>Caudoviricetes</taxon>
        <taxon>Andersonviridae</taxon>
        <taxon>Ounavirinae</taxon>
        <taxon>Kolesnikvirus</taxon>
        <taxon>Kolesnikvirus Ea214</taxon>
    </lineage>
</organism>
<gene>
    <name evidence="1" type="ORF">SUNLIREN_80</name>
</gene>
<dbReference type="InterPro" id="IPR049156">
    <property type="entry name" value="Phage_chap_TAC_15-like"/>
</dbReference>
<evidence type="ECO:0000313" key="1">
    <source>
        <dbReference type="EMBL" id="AXN57380.1"/>
    </source>
</evidence>
<dbReference type="Pfam" id="PF21822">
    <property type="entry name" value="Phage_TAC_15"/>
    <property type="match status" value="1"/>
</dbReference>
<dbReference type="Proteomes" id="UP000257815">
    <property type="component" value="Segment"/>
</dbReference>
<accession>A0A346FHV0</accession>
<sequence>MKTVKKSINDRDVSITLLGLKDGVNISLKIARVAAPAYGQLIEAFSKIKDGKKDIPIKDIVLNCLDAMDEMDVNSVLEKLFDGMLVDDRPMTLDQAFAGNYGFMLDCVIFAVEKNFSSFFEASIFKNLFSESEMEQ</sequence>
<name>A0A346FHV0_9CAUD</name>